<dbReference type="Gene3D" id="3.40.50.2000">
    <property type="entry name" value="Glycogen Phosphorylase B"/>
    <property type="match status" value="2"/>
</dbReference>
<dbReference type="InterPro" id="IPR028098">
    <property type="entry name" value="Glyco_trans_4-like_N"/>
</dbReference>
<evidence type="ECO:0000313" key="5">
    <source>
        <dbReference type="Proteomes" id="UP001155500"/>
    </source>
</evidence>
<dbReference type="InterPro" id="IPR001296">
    <property type="entry name" value="Glyco_trans_1"/>
</dbReference>
<evidence type="ECO:0000256" key="1">
    <source>
        <dbReference type="ARBA" id="ARBA00022679"/>
    </source>
</evidence>
<feature type="domain" description="Glycosyl transferase family 1" evidence="2">
    <location>
        <begin position="187"/>
        <end position="340"/>
    </location>
</feature>
<dbReference type="RefSeq" id="WP_279572326.1">
    <property type="nucleotide sequence ID" value="NZ_LWID01000001.1"/>
</dbReference>
<dbReference type="GO" id="GO:0016757">
    <property type="term" value="F:glycosyltransferase activity"/>
    <property type="evidence" value="ECO:0007669"/>
    <property type="project" value="InterPro"/>
</dbReference>
<gene>
    <name evidence="4" type="ORF">A6A20_04350</name>
</gene>
<reference evidence="4" key="1">
    <citation type="submission" date="2016-03" db="EMBL/GenBank/DDBJ databases">
        <title>Co-evolution between Pasteurellaceae and their hosts.</title>
        <authorList>
            <person name="Hansen M.J."/>
            <person name="Bojesen A.M."/>
            <person name="Planet P."/>
        </authorList>
    </citation>
    <scope>NUCLEOTIDE SEQUENCE</scope>
    <source>
        <strain evidence="4">146/S8/89</strain>
    </source>
</reference>
<protein>
    <submittedName>
        <fullName evidence="4">Glycosyl transferase family 1</fullName>
    </submittedName>
</protein>
<sequence>MRIAIDARVIGSSTGTYALNLIKELEKIDKKNKYFILLRKKDFELYQPKCKNFQRVIADIKDYSFEEQIKLKKLLDGIKPDLVHFCMPQQPLLYKGKKITTIHDLTLLKSYNPSKNKIIFYLKQLVAKYLFKKIARSSDFIITPSNFTREEYLNFSKVEPDKVKVIYESGIDNRQDLVYKEYKIPFKKYILYVGQQTEYKNLKRLGKAHQLLLDKYPNLGLVLVGRLNVDAELNKSYFSKNGFKNIIFTGYISNSERNWLYKNAECYVFPSLMEGFGLPGLEAMAYETPVISSNATCLPEIYRNAAIYFDPLSYKDIADKIDIVLSGDRIKQELIINAKQVLPLYSWSKMAKETYKLYYDILKN</sequence>
<dbReference type="PANTHER" id="PTHR46401">
    <property type="entry name" value="GLYCOSYLTRANSFERASE WBBK-RELATED"/>
    <property type="match status" value="1"/>
</dbReference>
<dbReference type="Proteomes" id="UP001155500">
    <property type="component" value="Unassembled WGS sequence"/>
</dbReference>
<dbReference type="Pfam" id="PF13439">
    <property type="entry name" value="Glyco_transf_4"/>
    <property type="match status" value="1"/>
</dbReference>
<keyword evidence="1 4" id="KW-0808">Transferase</keyword>
<dbReference type="SUPFAM" id="SSF53756">
    <property type="entry name" value="UDP-Glycosyltransferase/glycogen phosphorylase"/>
    <property type="match status" value="1"/>
</dbReference>
<comment type="caution">
    <text evidence="4">The sequence shown here is derived from an EMBL/GenBank/DDBJ whole genome shotgun (WGS) entry which is preliminary data.</text>
</comment>
<keyword evidence="5" id="KW-1185">Reference proteome</keyword>
<proteinExistence type="predicted"/>
<dbReference type="Pfam" id="PF00534">
    <property type="entry name" value="Glycos_transf_1"/>
    <property type="match status" value="1"/>
</dbReference>
<evidence type="ECO:0000313" key="4">
    <source>
        <dbReference type="EMBL" id="MDG6894872.1"/>
    </source>
</evidence>
<name>A0A9X4PB17_9PAST</name>
<feature type="domain" description="Glycosyltransferase subfamily 4-like N-terminal" evidence="3">
    <location>
        <begin position="15"/>
        <end position="167"/>
    </location>
</feature>
<dbReference type="CDD" id="cd03809">
    <property type="entry name" value="GT4_MtfB-like"/>
    <property type="match status" value="1"/>
</dbReference>
<evidence type="ECO:0000259" key="3">
    <source>
        <dbReference type="Pfam" id="PF13439"/>
    </source>
</evidence>
<evidence type="ECO:0000259" key="2">
    <source>
        <dbReference type="Pfam" id="PF00534"/>
    </source>
</evidence>
<accession>A0A9X4PB17</accession>
<dbReference type="PANTHER" id="PTHR46401:SF2">
    <property type="entry name" value="GLYCOSYLTRANSFERASE WBBK-RELATED"/>
    <property type="match status" value="1"/>
</dbReference>
<organism evidence="4 5">
    <name type="scientific">Volucribacter amazonae</name>
    <dbReference type="NCBI Taxonomy" id="256731"/>
    <lineage>
        <taxon>Bacteria</taxon>
        <taxon>Pseudomonadati</taxon>
        <taxon>Pseudomonadota</taxon>
        <taxon>Gammaproteobacteria</taxon>
        <taxon>Pasteurellales</taxon>
        <taxon>Pasteurellaceae</taxon>
        <taxon>Volucribacter</taxon>
    </lineage>
</organism>
<dbReference type="AlphaFoldDB" id="A0A9X4PB17"/>
<dbReference type="EMBL" id="LWID01000001">
    <property type="protein sequence ID" value="MDG6894872.1"/>
    <property type="molecule type" value="Genomic_DNA"/>
</dbReference>